<dbReference type="VEuPathDB" id="TriTrypDB:ADEAN_000290800"/>
<dbReference type="InterPro" id="IPR008193">
    <property type="entry name" value="RNA_pol_Rpb11_13-16kDa_CS"/>
</dbReference>
<dbReference type="InterPro" id="IPR036603">
    <property type="entry name" value="RBP11-like"/>
</dbReference>
<evidence type="ECO:0000256" key="1">
    <source>
        <dbReference type="ARBA" id="ARBA00004123"/>
    </source>
</evidence>
<evidence type="ECO:0000256" key="4">
    <source>
        <dbReference type="ARBA" id="ARBA00023242"/>
    </source>
</evidence>
<dbReference type="GO" id="GO:0005665">
    <property type="term" value="C:RNA polymerase II, core complex"/>
    <property type="evidence" value="ECO:0007669"/>
    <property type="project" value="InterPro"/>
</dbReference>
<dbReference type="GO" id="GO:0003677">
    <property type="term" value="F:DNA binding"/>
    <property type="evidence" value="ECO:0007669"/>
    <property type="project" value="InterPro"/>
</dbReference>
<dbReference type="SUPFAM" id="SSF55257">
    <property type="entry name" value="RBP11-like subunits of RNA polymerase"/>
    <property type="match status" value="1"/>
</dbReference>
<accession>A0A7G2C9M2</accession>
<evidence type="ECO:0000313" key="9">
    <source>
        <dbReference type="Proteomes" id="UP000515908"/>
    </source>
</evidence>
<evidence type="ECO:0000256" key="5">
    <source>
        <dbReference type="ARBA" id="ARBA00025751"/>
    </source>
</evidence>
<dbReference type="GO" id="GO:0006366">
    <property type="term" value="P:transcription by RNA polymerase II"/>
    <property type="evidence" value="ECO:0007669"/>
    <property type="project" value="InterPro"/>
</dbReference>
<evidence type="ECO:0000256" key="3">
    <source>
        <dbReference type="ARBA" id="ARBA00023163"/>
    </source>
</evidence>
<dbReference type="GO" id="GO:0003899">
    <property type="term" value="F:DNA-directed RNA polymerase activity"/>
    <property type="evidence" value="ECO:0007669"/>
    <property type="project" value="InterPro"/>
</dbReference>
<dbReference type="OrthoDB" id="10248581at2759"/>
<evidence type="ECO:0000313" key="8">
    <source>
        <dbReference type="EMBL" id="CAD2215453.1"/>
    </source>
</evidence>
<keyword evidence="4" id="KW-0539">Nucleus</keyword>
<feature type="domain" description="DNA-directed RNA polymerase RBP11-like dimerisation" evidence="7">
    <location>
        <begin position="40"/>
        <end position="124"/>
    </location>
</feature>
<keyword evidence="2" id="KW-0240">DNA-directed RNA polymerase</keyword>
<evidence type="ECO:0000256" key="2">
    <source>
        <dbReference type="ARBA" id="ARBA00022478"/>
    </source>
</evidence>
<dbReference type="Pfam" id="PF13656">
    <property type="entry name" value="RNA_pol_L_2"/>
    <property type="match status" value="1"/>
</dbReference>
<organism evidence="8 9">
    <name type="scientific">Angomonas deanei</name>
    <dbReference type="NCBI Taxonomy" id="59799"/>
    <lineage>
        <taxon>Eukaryota</taxon>
        <taxon>Discoba</taxon>
        <taxon>Euglenozoa</taxon>
        <taxon>Kinetoplastea</taxon>
        <taxon>Metakinetoplastina</taxon>
        <taxon>Trypanosomatida</taxon>
        <taxon>Trypanosomatidae</taxon>
        <taxon>Strigomonadinae</taxon>
        <taxon>Angomonas</taxon>
    </lineage>
</organism>
<evidence type="ECO:0000259" key="7">
    <source>
        <dbReference type="Pfam" id="PF13656"/>
    </source>
</evidence>
<dbReference type="InterPro" id="IPR037685">
    <property type="entry name" value="RBP11"/>
</dbReference>
<protein>
    <submittedName>
        <fullName evidence="8">RNA polymerase Rpb3/Rpb11 dimerisation domain containing protein, putative</fullName>
    </submittedName>
</protein>
<dbReference type="GO" id="GO:0046983">
    <property type="term" value="F:protein dimerization activity"/>
    <property type="evidence" value="ECO:0007669"/>
    <property type="project" value="InterPro"/>
</dbReference>
<dbReference type="AlphaFoldDB" id="A0A7G2C9M2"/>
<gene>
    <name evidence="8" type="ORF">ADEAN_000290800</name>
</gene>
<keyword evidence="9" id="KW-1185">Reference proteome</keyword>
<comment type="similarity">
    <text evidence="5">Belongs to the archaeal Rpo11/eukaryotic RPB11/RPC19 RNA polymerase subunit family.</text>
</comment>
<dbReference type="InterPro" id="IPR009025">
    <property type="entry name" value="RBP11-like_dimer"/>
</dbReference>
<dbReference type="PANTHER" id="PTHR13946:SF16">
    <property type="entry name" value="DNA-DIRECTED RNA POLYMERASE II SUBUNIT RPB11"/>
    <property type="match status" value="1"/>
</dbReference>
<reference evidence="8 9" key="1">
    <citation type="submission" date="2020-08" db="EMBL/GenBank/DDBJ databases">
        <authorList>
            <person name="Newling K."/>
            <person name="Davey J."/>
            <person name="Forrester S."/>
        </authorList>
    </citation>
    <scope>NUCLEOTIDE SEQUENCE [LARGE SCALE GENOMIC DNA]</scope>
    <source>
        <strain evidence="9">Crithidia deanei Carvalho (ATCC PRA-265)</strain>
    </source>
</reference>
<sequence>MAAPHGMLIYNNDITPDSLVDMKGDTKIVEIVKENQFNSSQFKLEKEDHTVANLLQKKLHRSPNVQIAGYMVPHPTQHRVELRVQTAAPNGDDRSGQTVVPTPKEALQGAIEECLRDLQDLEDQLRMEVRAKGIDISEMRV</sequence>
<dbReference type="InterPro" id="IPR022905">
    <property type="entry name" value="Rpo11-like"/>
</dbReference>
<dbReference type="EMBL" id="LR877149">
    <property type="protein sequence ID" value="CAD2215453.1"/>
    <property type="molecule type" value="Genomic_DNA"/>
</dbReference>
<dbReference type="Gene3D" id="3.30.1360.10">
    <property type="entry name" value="RNA polymerase, RBP11-like subunit"/>
    <property type="match status" value="1"/>
</dbReference>
<dbReference type="PANTHER" id="PTHR13946">
    <property type="entry name" value="DNA-DIRECTED RNA POLYMERASE I,II,III"/>
    <property type="match status" value="1"/>
</dbReference>
<evidence type="ECO:0000256" key="6">
    <source>
        <dbReference type="SAM" id="Coils"/>
    </source>
</evidence>
<dbReference type="Proteomes" id="UP000515908">
    <property type="component" value="Chromosome 05"/>
</dbReference>
<dbReference type="CDD" id="cd06926">
    <property type="entry name" value="RNAP_II_RPB11"/>
    <property type="match status" value="1"/>
</dbReference>
<keyword evidence="3" id="KW-0804">Transcription</keyword>
<name>A0A7G2C9M2_9TRYP</name>
<dbReference type="PROSITE" id="PS01154">
    <property type="entry name" value="RNA_POL_L_13KD"/>
    <property type="match status" value="1"/>
</dbReference>
<feature type="coiled-coil region" evidence="6">
    <location>
        <begin position="104"/>
        <end position="131"/>
    </location>
</feature>
<comment type="subcellular location">
    <subcellularLocation>
        <location evidence="1">Nucleus</location>
    </subcellularLocation>
</comment>
<proteinExistence type="inferred from homology"/>
<keyword evidence="6" id="KW-0175">Coiled coil</keyword>
<dbReference type="HAMAP" id="MF_00261">
    <property type="entry name" value="RNApol_arch_Rpo11"/>
    <property type="match status" value="1"/>
</dbReference>